<dbReference type="Pfam" id="PF13549">
    <property type="entry name" value="ATP-grasp_5"/>
    <property type="match status" value="1"/>
</dbReference>
<dbReference type="InterPro" id="IPR032875">
    <property type="entry name" value="Succ_CoA_lig_flav_dom"/>
</dbReference>
<dbReference type="InterPro" id="IPR043938">
    <property type="entry name" value="Ligase_CoA_dom"/>
</dbReference>
<accession>A0A2M8QEB3</accession>
<dbReference type="InterPro" id="IPR003781">
    <property type="entry name" value="CoA-bd"/>
</dbReference>
<dbReference type="PROSITE" id="PS50975">
    <property type="entry name" value="ATP_GRASP"/>
    <property type="match status" value="1"/>
</dbReference>
<dbReference type="Pfam" id="PF13380">
    <property type="entry name" value="CoA_binding_2"/>
    <property type="match status" value="1"/>
</dbReference>
<evidence type="ECO:0000256" key="4">
    <source>
        <dbReference type="ARBA" id="ARBA00060888"/>
    </source>
</evidence>
<evidence type="ECO:0000256" key="2">
    <source>
        <dbReference type="ARBA" id="ARBA00022741"/>
    </source>
</evidence>
<dbReference type="PANTHER" id="PTHR43334">
    <property type="entry name" value="ACETATE--COA LIGASE [ADP-FORMING]"/>
    <property type="match status" value="1"/>
</dbReference>
<dbReference type="InterPro" id="IPR036291">
    <property type="entry name" value="NAD(P)-bd_dom_sf"/>
</dbReference>
<dbReference type="InterPro" id="IPR000182">
    <property type="entry name" value="GNAT_dom"/>
</dbReference>
<dbReference type="SUPFAM" id="SSF51735">
    <property type="entry name" value="NAD(P)-binding Rossmann-fold domains"/>
    <property type="match status" value="1"/>
</dbReference>
<evidence type="ECO:0000313" key="8">
    <source>
        <dbReference type="EMBL" id="PJF48155.1"/>
    </source>
</evidence>
<comment type="caution">
    <text evidence="8">The sequence shown here is derived from an EMBL/GenBank/DDBJ whole genome shotgun (WGS) entry which is preliminary data.</text>
</comment>
<dbReference type="Gene3D" id="3.30.470.20">
    <property type="entry name" value="ATP-grasp fold, B domain"/>
    <property type="match status" value="1"/>
</dbReference>
<dbReference type="Gene3D" id="3.30.1490.20">
    <property type="entry name" value="ATP-grasp fold, A domain"/>
    <property type="match status" value="1"/>
</dbReference>
<dbReference type="InterPro" id="IPR016102">
    <property type="entry name" value="Succinyl-CoA_synth-like"/>
</dbReference>
<comment type="similarity">
    <text evidence="4">In the N-terminal section; belongs to the acetate CoA ligase alpha subunit family.</text>
</comment>
<dbReference type="SUPFAM" id="SSF55729">
    <property type="entry name" value="Acyl-CoA N-acyltransferases (Nat)"/>
    <property type="match status" value="1"/>
</dbReference>
<dbReference type="Gene3D" id="3.40.50.720">
    <property type="entry name" value="NAD(P)-binding Rossmann-like Domain"/>
    <property type="match status" value="1"/>
</dbReference>
<dbReference type="Pfam" id="PF13302">
    <property type="entry name" value="Acetyltransf_3"/>
    <property type="match status" value="1"/>
</dbReference>
<dbReference type="CDD" id="cd04301">
    <property type="entry name" value="NAT_SF"/>
    <property type="match status" value="1"/>
</dbReference>
<dbReference type="FunFam" id="3.30.1490.20:FF:000020">
    <property type="entry name" value="Protein lysine acetyltransferase"/>
    <property type="match status" value="1"/>
</dbReference>
<dbReference type="SMART" id="SM00881">
    <property type="entry name" value="CoA_binding"/>
    <property type="match status" value="1"/>
</dbReference>
<protein>
    <submittedName>
        <fullName evidence="8">Acetyl CoA synthetase subunit alpha</fullName>
    </submittedName>
</protein>
<reference evidence="8 9" key="1">
    <citation type="submission" date="2017-11" db="EMBL/GenBank/DDBJ databases">
        <title>Evolution of Phototrophy in the Chloroflexi Phylum Driven by Horizontal Gene Transfer.</title>
        <authorList>
            <person name="Ward L.M."/>
            <person name="Hemp J."/>
            <person name="Shih P.M."/>
            <person name="Mcglynn S.E."/>
            <person name="Fischer W."/>
        </authorList>
    </citation>
    <scope>NUCLEOTIDE SEQUENCE [LARGE SCALE GENOMIC DNA]</scope>
    <source>
        <strain evidence="8">JP3_7</strain>
    </source>
</reference>
<dbReference type="InterPro" id="IPR013815">
    <property type="entry name" value="ATP_grasp_subdomain_1"/>
</dbReference>
<evidence type="ECO:0000256" key="1">
    <source>
        <dbReference type="ARBA" id="ARBA00022598"/>
    </source>
</evidence>
<evidence type="ECO:0000256" key="5">
    <source>
        <dbReference type="PROSITE-ProRule" id="PRU00409"/>
    </source>
</evidence>
<proteinExistence type="inferred from homology"/>
<dbReference type="GO" id="GO:0016747">
    <property type="term" value="F:acyltransferase activity, transferring groups other than amino-acyl groups"/>
    <property type="evidence" value="ECO:0007669"/>
    <property type="project" value="InterPro"/>
</dbReference>
<dbReference type="Gene3D" id="3.40.50.261">
    <property type="entry name" value="Succinyl-CoA synthetase domains"/>
    <property type="match status" value="2"/>
</dbReference>
<evidence type="ECO:0000313" key="9">
    <source>
        <dbReference type="Proteomes" id="UP000230790"/>
    </source>
</evidence>
<dbReference type="PANTHER" id="PTHR43334:SF1">
    <property type="entry name" value="3-HYDROXYPROPIONATE--COA LIGASE [ADP-FORMING]"/>
    <property type="match status" value="1"/>
</dbReference>
<dbReference type="SUPFAM" id="SSF52210">
    <property type="entry name" value="Succinyl-CoA synthetase domains"/>
    <property type="match status" value="2"/>
</dbReference>
<dbReference type="InterPro" id="IPR051538">
    <property type="entry name" value="Acyl-CoA_Synth/Transferase"/>
</dbReference>
<organism evidence="8 9">
    <name type="scientific">Candidatus Thermofonsia Clade 3 bacterium</name>
    <dbReference type="NCBI Taxonomy" id="2364212"/>
    <lineage>
        <taxon>Bacteria</taxon>
        <taxon>Bacillati</taxon>
        <taxon>Chloroflexota</taxon>
        <taxon>Candidatus Thermofontia</taxon>
        <taxon>Candidatus Thermofonsia Clade 3</taxon>
    </lineage>
</organism>
<dbReference type="Pfam" id="PF19045">
    <property type="entry name" value="Ligase_CoA_2"/>
    <property type="match status" value="1"/>
</dbReference>
<dbReference type="Proteomes" id="UP000230790">
    <property type="component" value="Unassembled WGS sequence"/>
</dbReference>
<dbReference type="SUPFAM" id="SSF56059">
    <property type="entry name" value="Glutathione synthetase ATP-binding domain-like"/>
    <property type="match status" value="1"/>
</dbReference>
<dbReference type="Pfam" id="PF13607">
    <property type="entry name" value="Succ_CoA_lig"/>
    <property type="match status" value="1"/>
</dbReference>
<dbReference type="AlphaFoldDB" id="A0A2M8QEB3"/>
<dbReference type="GO" id="GO:0046872">
    <property type="term" value="F:metal ion binding"/>
    <property type="evidence" value="ECO:0007669"/>
    <property type="project" value="InterPro"/>
</dbReference>
<feature type="domain" description="N-acetyltransferase" evidence="7">
    <location>
        <begin position="758"/>
        <end position="916"/>
    </location>
</feature>
<keyword evidence="3 5" id="KW-0067">ATP-binding</keyword>
<dbReference type="InterPro" id="IPR011761">
    <property type="entry name" value="ATP-grasp"/>
</dbReference>
<evidence type="ECO:0000259" key="7">
    <source>
        <dbReference type="PROSITE" id="PS51186"/>
    </source>
</evidence>
<dbReference type="PROSITE" id="PS51186">
    <property type="entry name" value="GNAT"/>
    <property type="match status" value="1"/>
</dbReference>
<gene>
    <name evidence="8" type="ORF">CUN48_04855</name>
</gene>
<evidence type="ECO:0000256" key="3">
    <source>
        <dbReference type="ARBA" id="ARBA00022840"/>
    </source>
</evidence>
<dbReference type="InterPro" id="IPR016181">
    <property type="entry name" value="Acyl_CoA_acyltransferase"/>
</dbReference>
<keyword evidence="2 5" id="KW-0547">Nucleotide-binding</keyword>
<keyword evidence="1" id="KW-0436">Ligase</keyword>
<sequence>MTTTDPAPTAQTPTGKVITSIEALQRERESFDALFKPRTIAVIGATDKAGSVGLAIMQNLKTFRGPVFPVNPKRDAVLGLPAYPHIAAVPAKVDLAVIVTPATTVPAIIGECVAAGVKSALIISAGFKEVGPQGAELERQILAQARKAHMRIVGPNCLGIMNTRIGLNATFADAIANPGRVAFISQSGALCTAVLDWSFREKVGFSYFISVGSMLDVGWGDLIDYLGDDPNTDSIVMYMETIGDARSFISAAREVALNKPIIVIKAGRTAAAAQAAASHTGSLAGSDDALDAAFRRCGVLRVNTIADLFYMAEVLAKQPRPKGPRLTVVTNAGGPGVLTTDALIQNGGELAPLSPETMEKLNALLPPHWSHNNPIDVLGDATPERYAQTLEIAAADPNSDGLLVILTPQAMTDPTATAELLRPYARLRDKPVLASWMGGDSVEAGEHILNEAGIPTFGYPDTAARMFTYMWRYSDNLRALYETPVPADDRAIHRDQAAAIIAQVRASGRTLLTEHESKQLLAAYGIPTVPTFIAESEDQAVAQAERIGYPVVLKLHSETVTHKTDVGGVRLNLHSASDVRDAYRLINASVSARAKAADFLGVTVQPMINLDGYELILGSTTDMQLGPVLLFGAGGQLVEVFKDRTLGLPPLNTTLARRMMEQTKIYTALKGVRGRDPVPLDELEQLMVRFSYLVAEQRWIKEIDINPLLASKERLIALDARVVLHDPKLTEADLPRTAIKPYPVQYVGPWTLHDGTPVTIRPIRPEDEPLLVEFHCTLSEQTVYQRYFHLIPLSERIAHERLTRIAFINYEREMALVAEVRDAALKPHIIGVGRLIKLRGGEEAEFAILISDEYQRQGLGRELLRRLVEIGRQEGVKRIVAEILPDNIGMIRVSEQVGFACKYHPDEGVVKAELLLV</sequence>
<dbReference type="Gene3D" id="3.40.630.30">
    <property type="match status" value="1"/>
</dbReference>
<feature type="domain" description="ATP-grasp" evidence="6">
    <location>
        <begin position="518"/>
        <end position="554"/>
    </location>
</feature>
<evidence type="ECO:0000259" key="6">
    <source>
        <dbReference type="PROSITE" id="PS50975"/>
    </source>
</evidence>
<dbReference type="EMBL" id="PGTN01000022">
    <property type="protein sequence ID" value="PJF48155.1"/>
    <property type="molecule type" value="Genomic_DNA"/>
</dbReference>
<name>A0A2M8QEB3_9CHLR</name>
<dbReference type="GO" id="GO:0005524">
    <property type="term" value="F:ATP binding"/>
    <property type="evidence" value="ECO:0007669"/>
    <property type="project" value="UniProtKB-UniRule"/>
</dbReference>
<dbReference type="GO" id="GO:0043758">
    <property type="term" value="F:acetate-CoA ligase (ADP-forming) activity"/>
    <property type="evidence" value="ECO:0007669"/>
    <property type="project" value="InterPro"/>
</dbReference>